<feature type="compositionally biased region" description="Acidic residues" evidence="1">
    <location>
        <begin position="234"/>
        <end position="254"/>
    </location>
</feature>
<feature type="region of interest" description="Disordered" evidence="1">
    <location>
        <begin position="111"/>
        <end position="133"/>
    </location>
</feature>
<dbReference type="AlphaFoldDB" id="A0A4Y7TEL7"/>
<organism evidence="2 3">
    <name type="scientific">Coprinellus micaceus</name>
    <name type="common">Glistening ink-cap mushroom</name>
    <name type="synonym">Coprinus micaceus</name>
    <dbReference type="NCBI Taxonomy" id="71717"/>
    <lineage>
        <taxon>Eukaryota</taxon>
        <taxon>Fungi</taxon>
        <taxon>Dikarya</taxon>
        <taxon>Basidiomycota</taxon>
        <taxon>Agaricomycotina</taxon>
        <taxon>Agaricomycetes</taxon>
        <taxon>Agaricomycetidae</taxon>
        <taxon>Agaricales</taxon>
        <taxon>Agaricineae</taxon>
        <taxon>Psathyrellaceae</taxon>
        <taxon>Coprinellus</taxon>
    </lineage>
</organism>
<comment type="caution">
    <text evidence="2">The sequence shown here is derived from an EMBL/GenBank/DDBJ whole genome shotgun (WGS) entry which is preliminary data.</text>
</comment>
<feature type="compositionally biased region" description="Basic and acidic residues" evidence="1">
    <location>
        <begin position="118"/>
        <end position="133"/>
    </location>
</feature>
<feature type="compositionally biased region" description="Pro residues" evidence="1">
    <location>
        <begin position="345"/>
        <end position="355"/>
    </location>
</feature>
<accession>A0A4Y7TEL7</accession>
<evidence type="ECO:0000256" key="1">
    <source>
        <dbReference type="SAM" id="MobiDB-lite"/>
    </source>
</evidence>
<dbReference type="EMBL" id="QPFP01000015">
    <property type="protein sequence ID" value="TEB32590.1"/>
    <property type="molecule type" value="Genomic_DNA"/>
</dbReference>
<evidence type="ECO:0000313" key="3">
    <source>
        <dbReference type="Proteomes" id="UP000298030"/>
    </source>
</evidence>
<sequence>MPSLIPLSRAAISRAEQADPNQQRCLIENCPKGRAVKLAHVFPRESSRNKATMRSIEWAWNMRKGTLNLDTRRNVFFLGSSMRDLYENGKWALLPAEDIVEKYFTKPRGRYNRSSPLGRDEFPQIDDESRKPSSVDTFTTHVYPFESLPTLTSHVHPKFVLLRLSELVIKRSGDPFIANLIKTRPILGKISLLAIDWSFPQLPRAAKTDPTFVSCPVGPQKSKPGSDLDTLDFGVEEDAGDEWSEDWDDDDDFESPSSDGDSIETSPRHIRYAAPPSHVSLPVQPGKRCTNHLDEEGRPGERKGKRPRISKGGEDRTSSNRQCTPSSGWSKEDISSWARGCAASPVPPPSIDGAE</sequence>
<dbReference type="STRING" id="71717.A0A4Y7TEL7"/>
<protein>
    <recommendedName>
        <fullName evidence="4">HNH nuclease domain-containing protein</fullName>
    </recommendedName>
</protein>
<keyword evidence="3" id="KW-1185">Reference proteome</keyword>
<proteinExistence type="predicted"/>
<evidence type="ECO:0008006" key="4">
    <source>
        <dbReference type="Google" id="ProtNLM"/>
    </source>
</evidence>
<name>A0A4Y7TEL7_COPMI</name>
<dbReference type="OrthoDB" id="3133596at2759"/>
<evidence type="ECO:0000313" key="2">
    <source>
        <dbReference type="EMBL" id="TEB32590.1"/>
    </source>
</evidence>
<feature type="region of interest" description="Disordered" evidence="1">
    <location>
        <begin position="208"/>
        <end position="355"/>
    </location>
</feature>
<feature type="compositionally biased region" description="Basic and acidic residues" evidence="1">
    <location>
        <begin position="291"/>
        <end position="302"/>
    </location>
</feature>
<reference evidence="2 3" key="1">
    <citation type="journal article" date="2019" name="Nat. Ecol. Evol.">
        <title>Megaphylogeny resolves global patterns of mushroom evolution.</title>
        <authorList>
            <person name="Varga T."/>
            <person name="Krizsan K."/>
            <person name="Foldi C."/>
            <person name="Dima B."/>
            <person name="Sanchez-Garcia M."/>
            <person name="Sanchez-Ramirez S."/>
            <person name="Szollosi G.J."/>
            <person name="Szarkandi J.G."/>
            <person name="Papp V."/>
            <person name="Albert L."/>
            <person name="Andreopoulos W."/>
            <person name="Angelini C."/>
            <person name="Antonin V."/>
            <person name="Barry K.W."/>
            <person name="Bougher N.L."/>
            <person name="Buchanan P."/>
            <person name="Buyck B."/>
            <person name="Bense V."/>
            <person name="Catcheside P."/>
            <person name="Chovatia M."/>
            <person name="Cooper J."/>
            <person name="Damon W."/>
            <person name="Desjardin D."/>
            <person name="Finy P."/>
            <person name="Geml J."/>
            <person name="Haridas S."/>
            <person name="Hughes K."/>
            <person name="Justo A."/>
            <person name="Karasinski D."/>
            <person name="Kautmanova I."/>
            <person name="Kiss B."/>
            <person name="Kocsube S."/>
            <person name="Kotiranta H."/>
            <person name="LaButti K.M."/>
            <person name="Lechner B.E."/>
            <person name="Liimatainen K."/>
            <person name="Lipzen A."/>
            <person name="Lukacs Z."/>
            <person name="Mihaltcheva S."/>
            <person name="Morgado L.N."/>
            <person name="Niskanen T."/>
            <person name="Noordeloos M.E."/>
            <person name="Ohm R.A."/>
            <person name="Ortiz-Santana B."/>
            <person name="Ovrebo C."/>
            <person name="Racz N."/>
            <person name="Riley R."/>
            <person name="Savchenko A."/>
            <person name="Shiryaev A."/>
            <person name="Soop K."/>
            <person name="Spirin V."/>
            <person name="Szebenyi C."/>
            <person name="Tomsovsky M."/>
            <person name="Tulloss R.E."/>
            <person name="Uehling J."/>
            <person name="Grigoriev I.V."/>
            <person name="Vagvolgyi C."/>
            <person name="Papp T."/>
            <person name="Martin F.M."/>
            <person name="Miettinen O."/>
            <person name="Hibbett D.S."/>
            <person name="Nagy L.G."/>
        </authorList>
    </citation>
    <scope>NUCLEOTIDE SEQUENCE [LARGE SCALE GENOMIC DNA]</scope>
    <source>
        <strain evidence="2 3">FP101781</strain>
    </source>
</reference>
<dbReference type="Proteomes" id="UP000298030">
    <property type="component" value="Unassembled WGS sequence"/>
</dbReference>
<gene>
    <name evidence="2" type="ORF">FA13DRAFT_1731792</name>
</gene>
<feature type="compositionally biased region" description="Polar residues" evidence="1">
    <location>
        <begin position="319"/>
        <end position="329"/>
    </location>
</feature>